<name>A0A9X6YQL3_BACCE</name>
<sequence>MEYQTFVDFLSENGNTAFFIEPENGDTFVKGQAIYINGDQFLVSDIEKTPYWQDYLRYVNRLNKR</sequence>
<evidence type="ECO:0000313" key="2">
    <source>
        <dbReference type="Proteomes" id="UP000219869"/>
    </source>
</evidence>
<dbReference type="AlphaFoldDB" id="A0A9X6YQL3"/>
<gene>
    <name evidence="1" type="ORF">CN475_21760</name>
</gene>
<reference evidence="1 2" key="1">
    <citation type="submission" date="2017-09" db="EMBL/GenBank/DDBJ databases">
        <title>Large-scale bioinformatics analysis of Bacillus genomes uncovers conserved roles of natural products in bacterial physiology.</title>
        <authorList>
            <consortium name="Agbiome Team Llc"/>
            <person name="Bleich R.M."/>
            <person name="Kirk G.J."/>
            <person name="Santa Maria K.C."/>
            <person name="Allen S.E."/>
            <person name="Farag S."/>
            <person name="Shank E.A."/>
            <person name="Bowers A."/>
        </authorList>
    </citation>
    <scope>NUCLEOTIDE SEQUENCE [LARGE SCALE GENOMIC DNA]</scope>
    <source>
        <strain evidence="1 2">AFS006334</strain>
    </source>
</reference>
<organism evidence="1 2">
    <name type="scientific">Bacillus cereus</name>
    <dbReference type="NCBI Taxonomy" id="1396"/>
    <lineage>
        <taxon>Bacteria</taxon>
        <taxon>Bacillati</taxon>
        <taxon>Bacillota</taxon>
        <taxon>Bacilli</taxon>
        <taxon>Bacillales</taxon>
        <taxon>Bacillaceae</taxon>
        <taxon>Bacillus</taxon>
        <taxon>Bacillus cereus group</taxon>
    </lineage>
</organism>
<comment type="caution">
    <text evidence="1">The sequence shown here is derived from an EMBL/GenBank/DDBJ whole genome shotgun (WGS) entry which is preliminary data.</text>
</comment>
<proteinExistence type="predicted"/>
<evidence type="ECO:0000313" key="1">
    <source>
        <dbReference type="EMBL" id="PEQ84173.1"/>
    </source>
</evidence>
<dbReference type="RefSeq" id="WP_098255142.1">
    <property type="nucleotide sequence ID" value="NZ_NTXW01000040.1"/>
</dbReference>
<protein>
    <submittedName>
        <fullName evidence="1">Uncharacterized protein</fullName>
    </submittedName>
</protein>
<dbReference type="EMBL" id="NTXW01000040">
    <property type="protein sequence ID" value="PEQ84173.1"/>
    <property type="molecule type" value="Genomic_DNA"/>
</dbReference>
<accession>A0A9X6YQL3</accession>
<dbReference type="Proteomes" id="UP000219869">
    <property type="component" value="Unassembled WGS sequence"/>
</dbReference>